<dbReference type="CDD" id="cd23668">
    <property type="entry name" value="GH55_beta13glucanase-like"/>
    <property type="match status" value="1"/>
</dbReference>
<dbReference type="GO" id="GO:0004650">
    <property type="term" value="F:polygalacturonase activity"/>
    <property type="evidence" value="ECO:0007669"/>
    <property type="project" value="InterPro"/>
</dbReference>
<feature type="signal peptide" evidence="1">
    <location>
        <begin position="1"/>
        <end position="16"/>
    </location>
</feature>
<feature type="chain" id="PRO_5042854128" evidence="1">
    <location>
        <begin position="17"/>
        <end position="780"/>
    </location>
</feature>
<dbReference type="FunFam" id="2.160.20.10:FF:000049">
    <property type="entry name" value="Putative exo-beta-1,3-glucanase"/>
    <property type="match status" value="1"/>
</dbReference>
<dbReference type="AlphaFoldDB" id="A0AAN7CJY4"/>
<dbReference type="InterPro" id="IPR012334">
    <property type="entry name" value="Pectin_lyas_fold"/>
</dbReference>
<dbReference type="PANTHER" id="PTHR33928:SF2">
    <property type="entry name" value="PECTATE LYASE SUPERFAMILY PROTEIN DOMAIN-CONTAINING PROTEIN-RELATED"/>
    <property type="match status" value="1"/>
</dbReference>
<proteinExistence type="predicted"/>
<feature type="domain" description="Rhamnogalacturonase A/B/Epimerase-like pectate lyase" evidence="2">
    <location>
        <begin position="50"/>
        <end position="270"/>
    </location>
</feature>
<reference evidence="3" key="1">
    <citation type="journal article" date="2023" name="Mol. Phylogenet. Evol.">
        <title>Genome-scale phylogeny and comparative genomics of the fungal order Sordariales.</title>
        <authorList>
            <person name="Hensen N."/>
            <person name="Bonometti L."/>
            <person name="Westerberg I."/>
            <person name="Brannstrom I.O."/>
            <person name="Guillou S."/>
            <person name="Cros-Aarteil S."/>
            <person name="Calhoun S."/>
            <person name="Haridas S."/>
            <person name="Kuo A."/>
            <person name="Mondo S."/>
            <person name="Pangilinan J."/>
            <person name="Riley R."/>
            <person name="LaButti K."/>
            <person name="Andreopoulos B."/>
            <person name="Lipzen A."/>
            <person name="Chen C."/>
            <person name="Yan M."/>
            <person name="Daum C."/>
            <person name="Ng V."/>
            <person name="Clum A."/>
            <person name="Steindorff A."/>
            <person name="Ohm R.A."/>
            <person name="Martin F."/>
            <person name="Silar P."/>
            <person name="Natvig D.O."/>
            <person name="Lalanne C."/>
            <person name="Gautier V."/>
            <person name="Ament-Velasquez S.L."/>
            <person name="Kruys A."/>
            <person name="Hutchinson M.I."/>
            <person name="Powell A.J."/>
            <person name="Barry K."/>
            <person name="Miller A.N."/>
            <person name="Grigoriev I.V."/>
            <person name="Debuchy R."/>
            <person name="Gladieux P."/>
            <person name="Hiltunen Thoren M."/>
            <person name="Johannesson H."/>
        </authorList>
    </citation>
    <scope>NUCLEOTIDE SEQUENCE</scope>
    <source>
        <strain evidence="3">CBS 359.72</strain>
    </source>
</reference>
<dbReference type="Proteomes" id="UP001303647">
    <property type="component" value="Unassembled WGS sequence"/>
</dbReference>
<dbReference type="EMBL" id="MU857809">
    <property type="protein sequence ID" value="KAK4243501.1"/>
    <property type="molecule type" value="Genomic_DNA"/>
</dbReference>
<gene>
    <name evidence="3" type="ORF">C7999DRAFT_36163</name>
</gene>
<evidence type="ECO:0000313" key="3">
    <source>
        <dbReference type="EMBL" id="KAK4243501.1"/>
    </source>
</evidence>
<dbReference type="InterPro" id="IPR039279">
    <property type="entry name" value="QRT3-like"/>
</dbReference>
<dbReference type="Gene3D" id="2.160.20.10">
    <property type="entry name" value="Single-stranded right-handed beta-helix, Pectin lyase-like"/>
    <property type="match status" value="2"/>
</dbReference>
<sequence>MLSLYSLLALATVVVGTAPPLQNSTGYWYEHINHNGISPTLPNGQNWTVFRNVKDYGAKGDGSTDDTTAIQRAISMGDGTRTRDAGGFGSTTQPAVVYFPAGTYLVKSTIQSAIGTVIMGDPTNLPTIKASPDFAGTYILIGRDQHLSGLIGFFHGVKNLVLDSTSVPATRTIALLEWSVSQQNLLSNVVFKMPIGAVRHTGVATQGMNSALIINDLQFNGGGVGVQLASTQYHLKSLHFKDTEIGIRFVNNLQATAQGLTFDGCSVGIDASGSKMLSVIDTTATNTSVVVSAAATTGSLVLENVIVDDSVSATIQTNTTIALTGSVLPNTAWIRGNIYHANSTSPHSSPSGSLIPVSRPTALVNSTTYFYHTLPPPTYATTPLSSVMNVKSVPGYPVAGDGVQDDTASLQAIILNSAATATAAGATNTDTLLYFPHGIYLLSDTLHIPPGTRLIGEAWTQLSAKGAKFADADQPRPLIRVGREGDVGVVHMSDFVLTVAEVSPGAVLMEVNMAGAEGPGDVGFWNVHFRVGGAEGSSVRANMGCGRPEKCLAARLSLHLREGSGSYWENVWGWTADHELDGDSSGGGGAEVYPGVAGGFLVEAKNGTWMLGMGAEHNVLYQVNINKAENVFIGLQQGESAYWQGKGNTMLAPAPWTESLLASDPDFAWCGENDAECRMGLYQRISHSKNVNVYSGGFWNFVAGPNRAMCTEECQNNAALFDSNEKMYVYGFSTINNRNLILEKRSDGNVTAVATAADNAGTALDGFRTASIAAYFRQNE</sequence>
<accession>A0AAN7CJY4</accession>
<keyword evidence="4" id="KW-1185">Reference proteome</keyword>
<evidence type="ECO:0000259" key="2">
    <source>
        <dbReference type="Pfam" id="PF12708"/>
    </source>
</evidence>
<name>A0AAN7CJY4_9PEZI</name>
<organism evidence="3 4">
    <name type="scientific">Corynascus novoguineensis</name>
    <dbReference type="NCBI Taxonomy" id="1126955"/>
    <lineage>
        <taxon>Eukaryota</taxon>
        <taxon>Fungi</taxon>
        <taxon>Dikarya</taxon>
        <taxon>Ascomycota</taxon>
        <taxon>Pezizomycotina</taxon>
        <taxon>Sordariomycetes</taxon>
        <taxon>Sordariomycetidae</taxon>
        <taxon>Sordariales</taxon>
        <taxon>Chaetomiaceae</taxon>
        <taxon>Corynascus</taxon>
    </lineage>
</organism>
<evidence type="ECO:0000313" key="4">
    <source>
        <dbReference type="Proteomes" id="UP001303647"/>
    </source>
</evidence>
<dbReference type="SUPFAM" id="SSF51126">
    <property type="entry name" value="Pectin lyase-like"/>
    <property type="match status" value="2"/>
</dbReference>
<keyword evidence="1" id="KW-0732">Signal</keyword>
<dbReference type="InterPro" id="IPR024535">
    <property type="entry name" value="RHGA/B-epi-like_pectate_lyase"/>
</dbReference>
<comment type="caution">
    <text evidence="3">The sequence shown here is derived from an EMBL/GenBank/DDBJ whole genome shotgun (WGS) entry which is preliminary data.</text>
</comment>
<dbReference type="InterPro" id="IPR011050">
    <property type="entry name" value="Pectin_lyase_fold/virulence"/>
</dbReference>
<dbReference type="PANTHER" id="PTHR33928">
    <property type="entry name" value="POLYGALACTURONASE QRT3"/>
    <property type="match status" value="1"/>
</dbReference>
<evidence type="ECO:0000256" key="1">
    <source>
        <dbReference type="SAM" id="SignalP"/>
    </source>
</evidence>
<dbReference type="Pfam" id="PF12708">
    <property type="entry name" value="Pect-lyase_RHGA_epim"/>
    <property type="match status" value="2"/>
</dbReference>
<protein>
    <submittedName>
        <fullName evidence="3">Glucan endo-1,3-beta-glucosidase</fullName>
    </submittedName>
</protein>
<reference evidence="3" key="2">
    <citation type="submission" date="2023-05" db="EMBL/GenBank/DDBJ databases">
        <authorList>
            <consortium name="Lawrence Berkeley National Laboratory"/>
            <person name="Steindorff A."/>
            <person name="Hensen N."/>
            <person name="Bonometti L."/>
            <person name="Westerberg I."/>
            <person name="Brannstrom I.O."/>
            <person name="Guillou S."/>
            <person name="Cros-Aarteil S."/>
            <person name="Calhoun S."/>
            <person name="Haridas S."/>
            <person name="Kuo A."/>
            <person name="Mondo S."/>
            <person name="Pangilinan J."/>
            <person name="Riley R."/>
            <person name="Labutti K."/>
            <person name="Andreopoulos B."/>
            <person name="Lipzen A."/>
            <person name="Chen C."/>
            <person name="Yanf M."/>
            <person name="Daum C."/>
            <person name="Ng V."/>
            <person name="Clum A."/>
            <person name="Ohm R."/>
            <person name="Martin F."/>
            <person name="Silar P."/>
            <person name="Natvig D."/>
            <person name="Lalanne C."/>
            <person name="Gautier V."/>
            <person name="Ament-Velasquez S.L."/>
            <person name="Kruys A."/>
            <person name="Hutchinson M.I."/>
            <person name="Powell A.J."/>
            <person name="Barry K."/>
            <person name="Miller A.N."/>
            <person name="Grigoriev I.V."/>
            <person name="Debuchy R."/>
            <person name="Gladieux P."/>
            <person name="Thoren M.H."/>
            <person name="Johannesson H."/>
        </authorList>
    </citation>
    <scope>NUCLEOTIDE SEQUENCE</scope>
    <source>
        <strain evidence="3">CBS 359.72</strain>
    </source>
</reference>
<feature type="domain" description="Rhamnogalacturonase A/B/Epimerase-like pectate lyase" evidence="2">
    <location>
        <begin position="394"/>
        <end position="467"/>
    </location>
</feature>